<evidence type="ECO:0000256" key="4">
    <source>
        <dbReference type="ARBA" id="ARBA00023163"/>
    </source>
</evidence>
<evidence type="ECO:0000313" key="6">
    <source>
        <dbReference type="EMBL" id="WDE08636.1"/>
    </source>
</evidence>
<protein>
    <submittedName>
        <fullName evidence="6">RNA polymerase sigma factor</fullName>
    </submittedName>
</protein>
<gene>
    <name evidence="6" type="ORF">SG34_032480</name>
</gene>
<reference evidence="6 7" key="1">
    <citation type="journal article" date="2015" name="Genome Announc.">
        <title>Draft Genome Sequences of Marine Isolates of Thalassomonas viridans and Thalassomonas actiniarum.</title>
        <authorList>
            <person name="Olonade I."/>
            <person name="van Zyl L.J."/>
            <person name="Trindade M."/>
        </authorList>
    </citation>
    <scope>NUCLEOTIDE SEQUENCE [LARGE SCALE GENOMIC DNA]</scope>
    <source>
        <strain evidence="6 7">XOM25</strain>
    </source>
</reference>
<dbReference type="PANTHER" id="PTHR43133:SF51">
    <property type="entry name" value="RNA POLYMERASE SIGMA FACTOR"/>
    <property type="match status" value="1"/>
</dbReference>
<comment type="similarity">
    <text evidence="1">Belongs to the sigma-70 factor family. ECF subfamily.</text>
</comment>
<name>A0AAE9Z8D3_9GAMM</name>
<sequence length="201" mass="23076">MLKNVVNQNSEMTNKMPAKDEVLDKQLFEAAIDGCEKSRNHLFLRHYLPVHLYIKKALVSDADADDVTQETFLLAHRFLASFQGNSKFSSWIIGIAVNAVRNHFNRNYKFKNVHVNDDYLLDSICVHVNPERLLSAKQALKKVSAAVNSLDDIHREAFHLGIVKGLPKKEAYKLTDTTYQAFRNRLHKVRKFIRESVPEVA</sequence>
<evidence type="ECO:0000259" key="5">
    <source>
        <dbReference type="Pfam" id="PF04542"/>
    </source>
</evidence>
<feature type="domain" description="RNA polymerase sigma-70 region 2" evidence="5">
    <location>
        <begin position="42"/>
        <end position="107"/>
    </location>
</feature>
<evidence type="ECO:0000313" key="7">
    <source>
        <dbReference type="Proteomes" id="UP000032352"/>
    </source>
</evidence>
<dbReference type="Gene3D" id="1.10.1740.10">
    <property type="match status" value="1"/>
</dbReference>
<dbReference type="InterPro" id="IPR013325">
    <property type="entry name" value="RNA_pol_sigma_r2"/>
</dbReference>
<dbReference type="SUPFAM" id="SSF88946">
    <property type="entry name" value="Sigma2 domain of RNA polymerase sigma factors"/>
    <property type="match status" value="1"/>
</dbReference>
<dbReference type="InterPro" id="IPR007627">
    <property type="entry name" value="RNA_pol_sigma70_r2"/>
</dbReference>
<dbReference type="PANTHER" id="PTHR43133">
    <property type="entry name" value="RNA POLYMERASE ECF-TYPE SIGMA FACTO"/>
    <property type="match status" value="1"/>
</dbReference>
<reference evidence="6 7" key="2">
    <citation type="journal article" date="2022" name="Mar. Drugs">
        <title>Bioassay-Guided Fractionation Leads to the Detection of Cholic Acid Generated by the Rare Thalassomonas sp.</title>
        <authorList>
            <person name="Pheiffer F."/>
            <person name="Schneider Y.K."/>
            <person name="Hansen E.H."/>
            <person name="Andersen J.H."/>
            <person name="Isaksson J."/>
            <person name="Busche T."/>
            <person name="R C."/>
            <person name="Kalinowski J."/>
            <person name="Zyl L.V."/>
            <person name="Trindade M."/>
        </authorList>
    </citation>
    <scope>NUCLEOTIDE SEQUENCE [LARGE SCALE GENOMIC DNA]</scope>
    <source>
        <strain evidence="6 7">XOM25</strain>
    </source>
</reference>
<dbReference type="Pfam" id="PF04542">
    <property type="entry name" value="Sigma70_r2"/>
    <property type="match status" value="1"/>
</dbReference>
<dbReference type="Gene3D" id="1.10.10.10">
    <property type="entry name" value="Winged helix-like DNA-binding domain superfamily/Winged helix DNA-binding domain"/>
    <property type="match status" value="1"/>
</dbReference>
<evidence type="ECO:0000256" key="3">
    <source>
        <dbReference type="ARBA" id="ARBA00023082"/>
    </source>
</evidence>
<keyword evidence="2" id="KW-0805">Transcription regulation</keyword>
<dbReference type="InterPro" id="IPR039425">
    <property type="entry name" value="RNA_pol_sigma-70-like"/>
</dbReference>
<keyword evidence="3" id="KW-0731">Sigma factor</keyword>
<keyword evidence="4" id="KW-0804">Transcription</keyword>
<dbReference type="InterPro" id="IPR013324">
    <property type="entry name" value="RNA_pol_sigma_r3/r4-like"/>
</dbReference>
<organism evidence="6 7">
    <name type="scientific">Thalassomonas viridans</name>
    <dbReference type="NCBI Taxonomy" id="137584"/>
    <lineage>
        <taxon>Bacteria</taxon>
        <taxon>Pseudomonadati</taxon>
        <taxon>Pseudomonadota</taxon>
        <taxon>Gammaproteobacteria</taxon>
        <taxon>Alteromonadales</taxon>
        <taxon>Colwelliaceae</taxon>
        <taxon>Thalassomonas</taxon>
    </lineage>
</organism>
<dbReference type="Proteomes" id="UP000032352">
    <property type="component" value="Chromosome pTvir"/>
</dbReference>
<proteinExistence type="inferred from homology"/>
<keyword evidence="7" id="KW-1185">Reference proteome</keyword>
<dbReference type="InterPro" id="IPR036388">
    <property type="entry name" value="WH-like_DNA-bd_sf"/>
</dbReference>
<dbReference type="RefSeq" id="WP_044840625.1">
    <property type="nucleotide sequence ID" value="NZ_CP059734.1"/>
</dbReference>
<dbReference type="NCBIfam" id="TIGR02937">
    <property type="entry name" value="sigma70-ECF"/>
    <property type="match status" value="1"/>
</dbReference>
<dbReference type="GO" id="GO:0016987">
    <property type="term" value="F:sigma factor activity"/>
    <property type="evidence" value="ECO:0007669"/>
    <property type="project" value="UniProtKB-KW"/>
</dbReference>
<evidence type="ECO:0000256" key="1">
    <source>
        <dbReference type="ARBA" id="ARBA00010641"/>
    </source>
</evidence>
<dbReference type="AlphaFoldDB" id="A0AAE9Z8D3"/>
<dbReference type="SUPFAM" id="SSF88659">
    <property type="entry name" value="Sigma3 and sigma4 domains of RNA polymerase sigma factors"/>
    <property type="match status" value="1"/>
</dbReference>
<accession>A0AAE9Z8D3</accession>
<dbReference type="InterPro" id="IPR014284">
    <property type="entry name" value="RNA_pol_sigma-70_dom"/>
</dbReference>
<evidence type="ECO:0000256" key="2">
    <source>
        <dbReference type="ARBA" id="ARBA00023015"/>
    </source>
</evidence>
<dbReference type="EMBL" id="CP059734">
    <property type="protein sequence ID" value="WDE08636.1"/>
    <property type="molecule type" value="Genomic_DNA"/>
</dbReference>
<dbReference type="KEGG" id="tvd:SG34_032480"/>
<dbReference type="GO" id="GO:0006352">
    <property type="term" value="P:DNA-templated transcription initiation"/>
    <property type="evidence" value="ECO:0007669"/>
    <property type="project" value="InterPro"/>
</dbReference>